<dbReference type="AlphaFoldDB" id="A0A2T5C1H4"/>
<dbReference type="SUPFAM" id="SSF51445">
    <property type="entry name" value="(Trans)glycosidases"/>
    <property type="match status" value="1"/>
</dbReference>
<evidence type="ECO:0000256" key="3">
    <source>
        <dbReference type="ARBA" id="ARBA00012663"/>
    </source>
</evidence>
<dbReference type="Pfam" id="PF00933">
    <property type="entry name" value="Glyco_hydro_3"/>
    <property type="match status" value="1"/>
</dbReference>
<evidence type="ECO:0000256" key="4">
    <source>
        <dbReference type="ARBA" id="ARBA00022801"/>
    </source>
</evidence>
<evidence type="ECO:0000313" key="9">
    <source>
        <dbReference type="Proteomes" id="UP000243525"/>
    </source>
</evidence>
<gene>
    <name evidence="8" type="ORF">C8N47_10876</name>
</gene>
<protein>
    <recommendedName>
        <fullName evidence="3">beta-N-acetylhexosaminidase</fullName>
        <ecNumber evidence="3">3.2.1.52</ecNumber>
    </recommendedName>
</protein>
<evidence type="ECO:0000256" key="5">
    <source>
        <dbReference type="ARBA" id="ARBA00023295"/>
    </source>
</evidence>
<dbReference type="InterPro" id="IPR017853">
    <property type="entry name" value="GH"/>
</dbReference>
<dbReference type="PANTHER" id="PTHR30480">
    <property type="entry name" value="BETA-HEXOSAMINIDASE-RELATED"/>
    <property type="match status" value="1"/>
</dbReference>
<organism evidence="8 9">
    <name type="scientific">Mangrovibacterium marinum</name>
    <dbReference type="NCBI Taxonomy" id="1639118"/>
    <lineage>
        <taxon>Bacteria</taxon>
        <taxon>Pseudomonadati</taxon>
        <taxon>Bacteroidota</taxon>
        <taxon>Bacteroidia</taxon>
        <taxon>Marinilabiliales</taxon>
        <taxon>Prolixibacteraceae</taxon>
        <taxon>Mangrovibacterium</taxon>
    </lineage>
</organism>
<evidence type="ECO:0000313" key="8">
    <source>
        <dbReference type="EMBL" id="PTN08519.1"/>
    </source>
</evidence>
<feature type="domain" description="Beta-lactamase-related" evidence="6">
    <location>
        <begin position="604"/>
        <end position="962"/>
    </location>
</feature>
<dbReference type="GO" id="GO:0004563">
    <property type="term" value="F:beta-N-acetylhexosaminidase activity"/>
    <property type="evidence" value="ECO:0007669"/>
    <property type="project" value="UniProtKB-EC"/>
</dbReference>
<dbReference type="Pfam" id="PF00144">
    <property type="entry name" value="Beta-lactamase"/>
    <property type="match status" value="1"/>
</dbReference>
<dbReference type="PANTHER" id="PTHR30480:SF13">
    <property type="entry name" value="BETA-HEXOSAMINIDASE"/>
    <property type="match status" value="1"/>
</dbReference>
<dbReference type="InterPro" id="IPR036881">
    <property type="entry name" value="Glyco_hydro_3_C_sf"/>
</dbReference>
<dbReference type="RefSeq" id="WP_107822326.1">
    <property type="nucleotide sequence ID" value="NZ_OY782574.1"/>
</dbReference>
<comment type="catalytic activity">
    <reaction evidence="1">
        <text>Hydrolysis of terminal non-reducing N-acetyl-D-hexosamine residues in N-acetyl-beta-D-hexosaminides.</text>
        <dbReference type="EC" id="3.2.1.52"/>
    </reaction>
</comment>
<dbReference type="OrthoDB" id="9805821at2"/>
<keyword evidence="9" id="KW-1185">Reference proteome</keyword>
<dbReference type="InterPro" id="IPR036962">
    <property type="entry name" value="Glyco_hydro_3_N_sf"/>
</dbReference>
<keyword evidence="5" id="KW-0326">Glycosidase</keyword>
<accession>A0A2T5C1H4</accession>
<dbReference type="Gene3D" id="3.40.50.1700">
    <property type="entry name" value="Glycoside hydrolase family 3 C-terminal domain"/>
    <property type="match status" value="1"/>
</dbReference>
<dbReference type="GO" id="GO:0009254">
    <property type="term" value="P:peptidoglycan turnover"/>
    <property type="evidence" value="ECO:0007669"/>
    <property type="project" value="TreeGrafter"/>
</dbReference>
<dbReference type="GO" id="GO:0005975">
    <property type="term" value="P:carbohydrate metabolic process"/>
    <property type="evidence" value="ECO:0007669"/>
    <property type="project" value="InterPro"/>
</dbReference>
<dbReference type="InterPro" id="IPR001466">
    <property type="entry name" value="Beta-lactam-related"/>
</dbReference>
<dbReference type="Gene3D" id="3.20.20.300">
    <property type="entry name" value="Glycoside hydrolase, family 3, N-terminal domain"/>
    <property type="match status" value="1"/>
</dbReference>
<sequence length="987" mass="111665">MKHLRHALFWIVALSFSYIPLSAQRQPAFLQHLHDSWVDSLMNSLTIEQKIGQLFIVQAYSTDGKTPDGVLRDIHRHEVGGVIFMQGTAPRQLEMTNKFQEASPIPLLIAIDGEWGPAFRLKNTPRYPVQMALGAIQDDSLIYQMGQEIGQQFRRMGVHINFAPVSDVNNNPNNPVINYRSFGENPDKVARKALLYARGMQDAGLLAVAKHFPGHGDTNVDSHLGLPVIKHDTARLNAIELYPFKKLSDQGIGGMMTAHIQVPALEPNTKLPASLSPNIIQNILINEFGFGGMIFTDAMNMHGVSQLYSPGEAAVLAIKAGNDMLEIVPDLDQAVAAVSEAVRTNRIRPEAIDQHCRKVLALKKWMGLDARRTVEPENLQEDLNQPGYELTRRRLHEQSLTCLINREHSMPLMRLDTLNVAVVSIGRTSETAFQKMAARYTKVDIFNLKKEATTAEVDQLVKQLRSYNLVICGIHNLNLSPAKNYGTSSAMKEVVQKLKHKKLLVSVFGNAYALDKLSGIETADGLVLCYQENQITEELAAQAIFGAIPTSGKLPVNVNAYFRMNDGISLPKIDRLKYTIPEEVKISSAYLERRIDSLANLGITQQAFPGCQVLIAVDGKVILNKSYGYYTYNKRREVDENSIYDIASVTKITGALPALIKLYDEKKFKLDMPFSFYWPPFRGTNKEKITSRQILAHQARLKPWIPFWQNELKNNGNLRTAVFREQPDNNFNVRVSSHLYMDHRNIQRIYNEIKESPLLPRIKYTYSDLGFMIFPKVISELSHSDYEQFLKKNFYQPLGAYKLTYNAYQHFPLDEIVPTEQDDNFRHELIRGFVHDEGASMLGGVSGNAGLFSNANDLAKIMQMYLQFGHYGGGSYLDSTSMAEFTRIQYPQNENRRGLGFDKPFIDNDKNTLEHAFPAIDASPESFGHTGFTGTFVWMDPEYKILFIFLSNRVYPTRNNNKLSRLNIRPAMHQVIYDALLRGPQEH</sequence>
<evidence type="ECO:0000259" key="7">
    <source>
        <dbReference type="Pfam" id="PF00933"/>
    </source>
</evidence>
<comment type="similarity">
    <text evidence="2">Belongs to the glycosyl hydrolase 3 family.</text>
</comment>
<comment type="caution">
    <text evidence="8">The sequence shown here is derived from an EMBL/GenBank/DDBJ whole genome shotgun (WGS) entry which is preliminary data.</text>
</comment>
<name>A0A2T5C1H4_9BACT</name>
<reference evidence="8 9" key="1">
    <citation type="submission" date="2018-04" db="EMBL/GenBank/DDBJ databases">
        <title>Genomic Encyclopedia of Archaeal and Bacterial Type Strains, Phase II (KMG-II): from individual species to whole genera.</title>
        <authorList>
            <person name="Goeker M."/>
        </authorList>
    </citation>
    <scope>NUCLEOTIDE SEQUENCE [LARGE SCALE GENOMIC DNA]</scope>
    <source>
        <strain evidence="8 9">DSM 28823</strain>
    </source>
</reference>
<dbReference type="InterPro" id="IPR050226">
    <property type="entry name" value="NagZ_Beta-hexosaminidase"/>
</dbReference>
<dbReference type="InterPro" id="IPR001764">
    <property type="entry name" value="Glyco_hydro_3_N"/>
</dbReference>
<keyword evidence="4 8" id="KW-0378">Hydrolase</keyword>
<evidence type="ECO:0000259" key="6">
    <source>
        <dbReference type="Pfam" id="PF00144"/>
    </source>
</evidence>
<dbReference type="InterPro" id="IPR012338">
    <property type="entry name" value="Beta-lactam/transpept-like"/>
</dbReference>
<dbReference type="EMBL" id="QAAD01000008">
    <property type="protein sequence ID" value="PTN08519.1"/>
    <property type="molecule type" value="Genomic_DNA"/>
</dbReference>
<dbReference type="Gene3D" id="3.40.710.10">
    <property type="entry name" value="DD-peptidase/beta-lactamase superfamily"/>
    <property type="match status" value="1"/>
</dbReference>
<feature type="domain" description="Glycoside hydrolase family 3 N-terminal" evidence="7">
    <location>
        <begin position="46"/>
        <end position="361"/>
    </location>
</feature>
<evidence type="ECO:0000256" key="1">
    <source>
        <dbReference type="ARBA" id="ARBA00001231"/>
    </source>
</evidence>
<proteinExistence type="inferred from homology"/>
<evidence type="ECO:0000256" key="2">
    <source>
        <dbReference type="ARBA" id="ARBA00005336"/>
    </source>
</evidence>
<dbReference type="EC" id="3.2.1.52" evidence="3"/>
<dbReference type="SUPFAM" id="SSF56601">
    <property type="entry name" value="beta-lactamase/transpeptidase-like"/>
    <property type="match status" value="1"/>
</dbReference>
<dbReference type="Proteomes" id="UP000243525">
    <property type="component" value="Unassembled WGS sequence"/>
</dbReference>